<evidence type="ECO:0000256" key="1">
    <source>
        <dbReference type="SAM" id="MobiDB-lite"/>
    </source>
</evidence>
<gene>
    <name evidence="3" type="ORF">JBS370_LOCUS24243</name>
    <name evidence="2" type="ORF">ZHD862_LOCUS32515</name>
</gene>
<evidence type="ECO:0000313" key="2">
    <source>
        <dbReference type="EMBL" id="CAF1388869.1"/>
    </source>
</evidence>
<comment type="caution">
    <text evidence="3">The sequence shown here is derived from an EMBL/GenBank/DDBJ whole genome shotgun (WGS) entry which is preliminary data.</text>
</comment>
<accession>A0A819LMB0</accession>
<evidence type="ECO:0000313" key="3">
    <source>
        <dbReference type="EMBL" id="CAF3963844.1"/>
    </source>
</evidence>
<feature type="region of interest" description="Disordered" evidence="1">
    <location>
        <begin position="73"/>
        <end position="102"/>
    </location>
</feature>
<dbReference type="AlphaFoldDB" id="A0A819LMB0"/>
<dbReference type="Proteomes" id="UP000663864">
    <property type="component" value="Unassembled WGS sequence"/>
</dbReference>
<sequence>MINLHGIEECEHTMKQKDNKFKNNIFIHCIHEARLEGVKRDIYEIHDHFFKNTDYGDIRLIVDYRNNPNMESELAHKRPHSSLLKNLPLNKKQKPNDSVPKT</sequence>
<dbReference type="Proteomes" id="UP000663836">
    <property type="component" value="Unassembled WGS sequence"/>
</dbReference>
<proteinExistence type="predicted"/>
<organism evidence="3 4">
    <name type="scientific">Rotaria sordida</name>
    <dbReference type="NCBI Taxonomy" id="392033"/>
    <lineage>
        <taxon>Eukaryota</taxon>
        <taxon>Metazoa</taxon>
        <taxon>Spiralia</taxon>
        <taxon>Gnathifera</taxon>
        <taxon>Rotifera</taxon>
        <taxon>Eurotatoria</taxon>
        <taxon>Bdelloidea</taxon>
        <taxon>Philodinida</taxon>
        <taxon>Philodinidae</taxon>
        <taxon>Rotaria</taxon>
    </lineage>
</organism>
<dbReference type="EMBL" id="CAJNOT010003534">
    <property type="protein sequence ID" value="CAF1388869.1"/>
    <property type="molecule type" value="Genomic_DNA"/>
</dbReference>
<name>A0A819LMB0_9BILA</name>
<evidence type="ECO:0000313" key="4">
    <source>
        <dbReference type="Proteomes" id="UP000663836"/>
    </source>
</evidence>
<reference evidence="3" key="1">
    <citation type="submission" date="2021-02" db="EMBL/GenBank/DDBJ databases">
        <authorList>
            <person name="Nowell W R."/>
        </authorList>
    </citation>
    <scope>NUCLEOTIDE SEQUENCE</scope>
</reference>
<protein>
    <submittedName>
        <fullName evidence="3">Uncharacterized protein</fullName>
    </submittedName>
</protein>
<dbReference type="EMBL" id="CAJOBD010003739">
    <property type="protein sequence ID" value="CAF3963844.1"/>
    <property type="molecule type" value="Genomic_DNA"/>
</dbReference>